<keyword evidence="2" id="KW-1185">Reference proteome</keyword>
<dbReference type="EMBL" id="VSRR010031624">
    <property type="protein sequence ID" value="MPC70739.1"/>
    <property type="molecule type" value="Genomic_DNA"/>
</dbReference>
<evidence type="ECO:0000313" key="1">
    <source>
        <dbReference type="EMBL" id="MPC70739.1"/>
    </source>
</evidence>
<evidence type="ECO:0000313" key="2">
    <source>
        <dbReference type="Proteomes" id="UP000324222"/>
    </source>
</evidence>
<gene>
    <name evidence="1" type="ORF">E2C01_064995</name>
</gene>
<sequence length="146" mass="16358">MCNASKLLTPRTPGSFNYTKSKDLKRISAQMSVKNEEDGLGTGGLIDRAEILSQLWSITHWRLHGPQLERPVLPWRGRDSPTPARRPHLCLSTAALKRRGRLSCHEPASSTYASRCLLPPYDPLSEGTEASWLIHALYIITVVRAR</sequence>
<dbReference type="AlphaFoldDB" id="A0A5B7HLU7"/>
<dbReference type="Proteomes" id="UP000324222">
    <property type="component" value="Unassembled WGS sequence"/>
</dbReference>
<proteinExistence type="predicted"/>
<protein>
    <submittedName>
        <fullName evidence="1">Uncharacterized protein</fullName>
    </submittedName>
</protein>
<accession>A0A5B7HLU7</accession>
<organism evidence="1 2">
    <name type="scientific">Portunus trituberculatus</name>
    <name type="common">Swimming crab</name>
    <name type="synonym">Neptunus trituberculatus</name>
    <dbReference type="NCBI Taxonomy" id="210409"/>
    <lineage>
        <taxon>Eukaryota</taxon>
        <taxon>Metazoa</taxon>
        <taxon>Ecdysozoa</taxon>
        <taxon>Arthropoda</taxon>
        <taxon>Crustacea</taxon>
        <taxon>Multicrustacea</taxon>
        <taxon>Malacostraca</taxon>
        <taxon>Eumalacostraca</taxon>
        <taxon>Eucarida</taxon>
        <taxon>Decapoda</taxon>
        <taxon>Pleocyemata</taxon>
        <taxon>Brachyura</taxon>
        <taxon>Eubrachyura</taxon>
        <taxon>Portunoidea</taxon>
        <taxon>Portunidae</taxon>
        <taxon>Portuninae</taxon>
        <taxon>Portunus</taxon>
    </lineage>
</organism>
<name>A0A5B7HLU7_PORTR</name>
<reference evidence="1 2" key="1">
    <citation type="submission" date="2019-05" db="EMBL/GenBank/DDBJ databases">
        <title>Another draft genome of Portunus trituberculatus and its Hox gene families provides insights of decapod evolution.</title>
        <authorList>
            <person name="Jeong J.-H."/>
            <person name="Song I."/>
            <person name="Kim S."/>
            <person name="Choi T."/>
            <person name="Kim D."/>
            <person name="Ryu S."/>
            <person name="Kim W."/>
        </authorList>
    </citation>
    <scope>NUCLEOTIDE SEQUENCE [LARGE SCALE GENOMIC DNA]</scope>
    <source>
        <tissue evidence="1">Muscle</tissue>
    </source>
</reference>
<comment type="caution">
    <text evidence="1">The sequence shown here is derived from an EMBL/GenBank/DDBJ whole genome shotgun (WGS) entry which is preliminary data.</text>
</comment>